<dbReference type="AlphaFoldDB" id="A0A1W6EW79"/>
<sequence length="295" mass="32752">MAYNRAIRWILVLGCVQECWQLLIKSINVPNRVKAGAEEYVILDCDYDLEGTPSKGLVVKWYFNNDELAYQWIMGMEPRVGEHFSPYVELGYKASLDPKTEYRAMKINGPKIDLTGDYTCVISTYADEQTANASMVVYSTETKFDLMYRKKTIDDKDGVEVTCMAEGLFPLPTLDISVEGVPEKRGEKPGVTLRDNGLYDILSRTALLDEDLPEAAIVKCLLGIPRASYNVSRKTVYYPGTTTTSTATTKLPSKMETQALNKSEGGDGGGNNIAGHLSINLLLVLAQLTLLPVFY</sequence>
<evidence type="ECO:0000313" key="2">
    <source>
        <dbReference type="EMBL" id="ARK19980.1"/>
    </source>
</evidence>
<dbReference type="PANTHER" id="PTHR21261">
    <property type="entry name" value="BEAT PROTEIN"/>
    <property type="match status" value="1"/>
</dbReference>
<dbReference type="InterPro" id="IPR036179">
    <property type="entry name" value="Ig-like_dom_sf"/>
</dbReference>
<feature type="signal peptide" evidence="1">
    <location>
        <begin position="1"/>
        <end position="21"/>
    </location>
</feature>
<dbReference type="Gene3D" id="2.60.40.10">
    <property type="entry name" value="Immunoglobulins"/>
    <property type="match status" value="1"/>
</dbReference>
<name>A0A1W6EW79_AMPCP</name>
<feature type="chain" id="PRO_5012981155" evidence="1">
    <location>
        <begin position="22"/>
        <end position="295"/>
    </location>
</feature>
<dbReference type="InterPro" id="IPR013783">
    <property type="entry name" value="Ig-like_fold"/>
</dbReference>
<keyword evidence="1" id="KW-0732">Signal</keyword>
<accession>A0A1W6EW79</accession>
<organism evidence="2">
    <name type="scientific">Ampulex compressa</name>
    <name type="common">Emerald cockroach wasp</name>
    <dbReference type="NCBI Taxonomy" id="860918"/>
    <lineage>
        <taxon>Eukaryota</taxon>
        <taxon>Metazoa</taxon>
        <taxon>Ecdysozoa</taxon>
        <taxon>Arthropoda</taxon>
        <taxon>Hexapoda</taxon>
        <taxon>Insecta</taxon>
        <taxon>Pterygota</taxon>
        <taxon>Neoptera</taxon>
        <taxon>Endopterygota</taxon>
        <taxon>Hymenoptera</taxon>
        <taxon>Apocrita</taxon>
        <taxon>Aculeata</taxon>
        <taxon>Apoidea</taxon>
        <taxon>Ampulicidae</taxon>
        <taxon>Ampulicini</taxon>
        <taxon>Ampulex</taxon>
    </lineage>
</organism>
<reference evidence="2" key="1">
    <citation type="submission" date="2017-02" db="EMBL/GenBank/DDBJ databases">
        <title>Parasitoid Jewel Wasp Mounts Multi-Pronged Neurochemical Attack to Hijack a Host Brain.</title>
        <authorList>
            <person name="Arvidson R.S."/>
            <person name="Kaiser M."/>
            <person name="Libersat F."/>
            <person name="Adams M.E."/>
        </authorList>
    </citation>
    <scope>NUCLEOTIDE SEQUENCE</scope>
    <source>
        <strain evidence="2">198</strain>
    </source>
</reference>
<protein>
    <submittedName>
        <fullName evidence="2">Venom protein</fullName>
    </submittedName>
</protein>
<proteinExistence type="evidence at transcript level"/>
<dbReference type="SUPFAM" id="SSF48726">
    <property type="entry name" value="Immunoglobulin"/>
    <property type="match status" value="1"/>
</dbReference>
<evidence type="ECO:0000256" key="1">
    <source>
        <dbReference type="SAM" id="SignalP"/>
    </source>
</evidence>
<dbReference type="EMBL" id="KY563571">
    <property type="protein sequence ID" value="ARK19980.1"/>
    <property type="molecule type" value="mRNA"/>
</dbReference>